<proteinExistence type="predicted"/>
<accession>A0A655Y5L2</accession>
<organism evidence="1 2">
    <name type="scientific">Vibrio cholerae</name>
    <dbReference type="NCBI Taxonomy" id="666"/>
    <lineage>
        <taxon>Bacteria</taxon>
        <taxon>Pseudomonadati</taxon>
        <taxon>Pseudomonadota</taxon>
        <taxon>Gammaproteobacteria</taxon>
        <taxon>Vibrionales</taxon>
        <taxon>Vibrionaceae</taxon>
        <taxon>Vibrio</taxon>
    </lineage>
</organism>
<dbReference type="Proteomes" id="UP000046067">
    <property type="component" value="Unassembled WGS sequence"/>
</dbReference>
<dbReference type="AlphaFoldDB" id="A0A655Y5L2"/>
<gene>
    <name evidence="1" type="ORF">ERS013201_02283</name>
</gene>
<dbReference type="EMBL" id="CWQJ01000013">
    <property type="protein sequence ID" value="CSC29917.1"/>
    <property type="molecule type" value="Genomic_DNA"/>
</dbReference>
<sequence>MKTAPRIHPLQLSTFERGFHLINNPSTPLTFLIHGHTDVEPIVFWQWLRGIDALNQLDRLCRHLSNIFTTLMRNKQRKHILIVARKYGIRITLYYVG</sequence>
<name>A0A655Y5L2_VIBCL</name>
<evidence type="ECO:0000313" key="2">
    <source>
        <dbReference type="Proteomes" id="UP000046067"/>
    </source>
</evidence>
<protein>
    <submittedName>
        <fullName evidence="1">Uncharacterized protein</fullName>
    </submittedName>
</protein>
<reference evidence="1 2" key="1">
    <citation type="submission" date="2015-07" db="EMBL/GenBank/DDBJ databases">
        <authorList>
            <consortium name="Pathogen Informatics"/>
        </authorList>
    </citation>
    <scope>NUCLEOTIDE SEQUENCE [LARGE SCALE GENOMIC DNA]</scope>
    <source>
        <strain evidence="1 2">A325</strain>
    </source>
</reference>
<evidence type="ECO:0000313" key="1">
    <source>
        <dbReference type="EMBL" id="CSC29917.1"/>
    </source>
</evidence>